<evidence type="ECO:0000313" key="2">
    <source>
        <dbReference type="EMBL" id="VAX00306.1"/>
    </source>
</evidence>
<feature type="domain" description="Cytochrome P460" evidence="1">
    <location>
        <begin position="93"/>
        <end position="190"/>
    </location>
</feature>
<proteinExistence type="predicted"/>
<dbReference type="InterPro" id="IPR032033">
    <property type="entry name" value="Cytochrome_P460"/>
</dbReference>
<reference evidence="2" key="1">
    <citation type="submission" date="2018-06" db="EMBL/GenBank/DDBJ databases">
        <authorList>
            <person name="Zhirakovskaya E."/>
        </authorList>
    </citation>
    <scope>NUCLEOTIDE SEQUENCE</scope>
</reference>
<dbReference type="Pfam" id="PF16694">
    <property type="entry name" value="Cytochrome_P460"/>
    <property type="match status" value="1"/>
</dbReference>
<sequence length="197" mass="21361">MNFTKITLTKTTLLITVTTSILLASCSSMGGMKMKPPMGSAQDVTDANNVWQALKSVNLVGNNRKKSHPYKGQHPHGAVLETLHETITVDGHTGLAIVKRNYGGKGISNASVAQNRTKYLKAVTVMFKRESGYNSDNEDWFWAKYKTNGGLHVKEMKNGMKIKLAGRVAKGMPSGCISCHKAAGGGDYVFADKIKVN</sequence>
<dbReference type="InterPro" id="IPR038142">
    <property type="entry name" value="Cytochrome_P460_sp"/>
</dbReference>
<protein>
    <recommendedName>
        <fullName evidence="1">Cytochrome P460 domain-containing protein</fullName>
    </recommendedName>
</protein>
<gene>
    <name evidence="2" type="ORF">MNBD_GAMMA22-101</name>
</gene>
<accession>A0A3B1A3H8</accession>
<name>A0A3B1A3H8_9ZZZZ</name>
<dbReference type="CDD" id="cd20716">
    <property type="entry name" value="cyt_P460_fam"/>
    <property type="match status" value="1"/>
</dbReference>
<organism evidence="2">
    <name type="scientific">hydrothermal vent metagenome</name>
    <dbReference type="NCBI Taxonomy" id="652676"/>
    <lineage>
        <taxon>unclassified sequences</taxon>
        <taxon>metagenomes</taxon>
        <taxon>ecological metagenomes</taxon>
    </lineage>
</organism>
<dbReference type="PROSITE" id="PS51257">
    <property type="entry name" value="PROKAR_LIPOPROTEIN"/>
    <property type="match status" value="1"/>
</dbReference>
<evidence type="ECO:0000259" key="1">
    <source>
        <dbReference type="Pfam" id="PF16694"/>
    </source>
</evidence>
<dbReference type="Gene3D" id="3.50.70.20">
    <property type="entry name" value="Cytochrome P460"/>
    <property type="match status" value="1"/>
</dbReference>
<dbReference type="AlphaFoldDB" id="A0A3B1A3H8"/>
<dbReference type="EMBL" id="UOFS01000043">
    <property type="protein sequence ID" value="VAX00306.1"/>
    <property type="molecule type" value="Genomic_DNA"/>
</dbReference>